<feature type="transmembrane region" description="Helical" evidence="10">
    <location>
        <begin position="6"/>
        <end position="30"/>
    </location>
</feature>
<dbReference type="EMBL" id="JARPOI010000009">
    <property type="protein sequence ID" value="KAJ9172523.1"/>
    <property type="molecule type" value="Genomic_DNA"/>
</dbReference>
<feature type="transmembrane region" description="Helical" evidence="10">
    <location>
        <begin position="300"/>
        <end position="323"/>
    </location>
</feature>
<keyword evidence="4" id="KW-0256">Endoplasmic reticulum</keyword>
<evidence type="ECO:0000256" key="4">
    <source>
        <dbReference type="ARBA" id="ARBA00022824"/>
    </source>
</evidence>
<evidence type="ECO:0000256" key="7">
    <source>
        <dbReference type="ARBA" id="ARBA00023294"/>
    </source>
</evidence>
<evidence type="ECO:0000256" key="1">
    <source>
        <dbReference type="ARBA" id="ARBA00004477"/>
    </source>
</evidence>
<accession>A0ABQ9M0Y3</accession>
<feature type="transmembrane region" description="Helical" evidence="10">
    <location>
        <begin position="106"/>
        <end position="126"/>
    </location>
</feature>
<protein>
    <submittedName>
        <fullName evidence="11">Uncharacterized protein</fullName>
    </submittedName>
</protein>
<evidence type="ECO:0000256" key="9">
    <source>
        <dbReference type="ARBA" id="ARBA00025752"/>
    </source>
</evidence>
<reference evidence="11" key="1">
    <citation type="journal article" date="2023" name="Plant Biotechnol. J.">
        <title>Chromosome-level wild Hevea brasiliensis genome provides new tools for genomic-assisted breeding and valuable loci to elevate rubber yield.</title>
        <authorList>
            <person name="Cheng H."/>
            <person name="Song X."/>
            <person name="Hu Y."/>
            <person name="Wu T."/>
            <person name="Yang Q."/>
            <person name="An Z."/>
            <person name="Feng S."/>
            <person name="Deng Z."/>
            <person name="Wu W."/>
            <person name="Zeng X."/>
            <person name="Tu M."/>
            <person name="Wang X."/>
            <person name="Huang H."/>
        </authorList>
    </citation>
    <scope>NUCLEOTIDE SEQUENCE</scope>
    <source>
        <strain evidence="11">MT/VB/25A 57/8</strain>
    </source>
</reference>
<evidence type="ECO:0000313" key="12">
    <source>
        <dbReference type="Proteomes" id="UP001174677"/>
    </source>
</evidence>
<keyword evidence="2" id="KW-0813">Transport</keyword>
<keyword evidence="6 10" id="KW-0472">Membrane</keyword>
<dbReference type="PANTHER" id="PTHR31651:SF40">
    <property type="entry name" value="SYMPORTER, PUTATIVE-RELATED"/>
    <property type="match status" value="1"/>
</dbReference>
<evidence type="ECO:0000256" key="8">
    <source>
        <dbReference type="ARBA" id="ARBA00025100"/>
    </source>
</evidence>
<evidence type="ECO:0000256" key="2">
    <source>
        <dbReference type="ARBA" id="ARBA00022448"/>
    </source>
</evidence>
<dbReference type="PANTHER" id="PTHR31651">
    <property type="match status" value="1"/>
</dbReference>
<evidence type="ECO:0000256" key="5">
    <source>
        <dbReference type="ARBA" id="ARBA00022989"/>
    </source>
</evidence>
<dbReference type="Proteomes" id="UP001174677">
    <property type="component" value="Chromosome 9"/>
</dbReference>
<keyword evidence="12" id="KW-1185">Reference proteome</keyword>
<evidence type="ECO:0000313" key="11">
    <source>
        <dbReference type="EMBL" id="KAJ9172523.1"/>
    </source>
</evidence>
<comment type="subcellular location">
    <subcellularLocation>
        <location evidence="1">Endoplasmic reticulum membrane</location>
        <topology evidence="1">Multi-pass membrane protein</topology>
    </subcellularLocation>
</comment>
<feature type="transmembrane region" description="Helical" evidence="10">
    <location>
        <begin position="42"/>
        <end position="64"/>
    </location>
</feature>
<evidence type="ECO:0000256" key="3">
    <source>
        <dbReference type="ARBA" id="ARBA00022692"/>
    </source>
</evidence>
<keyword evidence="5 10" id="KW-1133">Transmembrane helix</keyword>
<proteinExistence type="inferred from homology"/>
<feature type="transmembrane region" description="Helical" evidence="10">
    <location>
        <begin position="368"/>
        <end position="392"/>
    </location>
</feature>
<comment type="caution">
    <text evidence="11">The sequence shown here is derived from an EMBL/GenBank/DDBJ whole genome shotgun (WGS) entry which is preliminary data.</text>
</comment>
<comment type="function">
    <text evidence="8">Involved in cellular auxin homeostasis by regulating auxin metabolism. Regulates intracellular auxin accumulation at the endoplasmic reticulum and thus auxin availability for nuclear auxin signaling.</text>
</comment>
<keyword evidence="3 10" id="KW-0812">Transmembrane</keyword>
<organism evidence="11 12">
    <name type="scientific">Hevea brasiliensis</name>
    <name type="common">Para rubber tree</name>
    <name type="synonym">Siphonia brasiliensis</name>
    <dbReference type="NCBI Taxonomy" id="3981"/>
    <lineage>
        <taxon>Eukaryota</taxon>
        <taxon>Viridiplantae</taxon>
        <taxon>Streptophyta</taxon>
        <taxon>Embryophyta</taxon>
        <taxon>Tracheophyta</taxon>
        <taxon>Spermatophyta</taxon>
        <taxon>Magnoliopsida</taxon>
        <taxon>eudicotyledons</taxon>
        <taxon>Gunneridae</taxon>
        <taxon>Pentapetalae</taxon>
        <taxon>rosids</taxon>
        <taxon>fabids</taxon>
        <taxon>Malpighiales</taxon>
        <taxon>Euphorbiaceae</taxon>
        <taxon>Crotonoideae</taxon>
        <taxon>Micrandreae</taxon>
        <taxon>Hevea</taxon>
    </lineage>
</organism>
<feature type="transmembrane region" description="Helical" evidence="10">
    <location>
        <begin position="146"/>
        <end position="165"/>
    </location>
</feature>
<dbReference type="InterPro" id="IPR045033">
    <property type="entry name" value="PILS1/3/4/5/7"/>
</dbReference>
<feature type="transmembrane region" description="Helical" evidence="10">
    <location>
        <begin position="70"/>
        <end position="94"/>
    </location>
</feature>
<sequence>MGVLDLFIAALMPVLKVLLITAVGSFLAIDRLDILGVDARKHLNNVVFFVFNPALVGSNLAKYISLNSMGILWFMPFNILFTFIIGSVLGWLLIRSTRAPHDLRGLVLGCCSAGNLGNMPLIIIPAVCKERGGPFGDVDVCYTHGLAYASLSMAIGALYMWSYVYNIMRIYSSKDCEVPKLDAFAKVAKSLRETPENLSKCFTGPLLPLQDHSPNEDNMDHFELDCKMSEQKAEGSFLEKIKQGLQVFTKINFSRLFAPSTSGAYSLLLCVCREAAIPTVTLVVGANLLKGLKGSEVQRSVIIGIIVVRYIVLPIFGVVIVKSAVHLGLVQSDPLYQFVLMLQFALPPAMNIGTMTQLFGAGESECSVILLWTYAVASISLTLWSTLFMWLVA</sequence>
<evidence type="ECO:0000256" key="10">
    <source>
        <dbReference type="SAM" id="Phobius"/>
    </source>
</evidence>
<evidence type="ECO:0000256" key="6">
    <source>
        <dbReference type="ARBA" id="ARBA00023136"/>
    </source>
</evidence>
<comment type="similarity">
    <text evidence="9">Belongs to the auxin efflux carrier (TC 2.A.69.2) family.</text>
</comment>
<feature type="transmembrane region" description="Helical" evidence="10">
    <location>
        <begin position="335"/>
        <end position="356"/>
    </location>
</feature>
<gene>
    <name evidence="11" type="ORF">P3X46_015753</name>
</gene>
<name>A0ABQ9M0Y3_HEVBR</name>
<keyword evidence="7" id="KW-0927">Auxin signaling pathway</keyword>
<dbReference type="InterPro" id="IPR004776">
    <property type="entry name" value="Mem_transp_PIN-like"/>
</dbReference>
<dbReference type="Pfam" id="PF03547">
    <property type="entry name" value="Mem_trans"/>
    <property type="match status" value="2"/>
</dbReference>